<keyword evidence="2" id="KW-0732">Signal</keyword>
<sequence length="112" mass="12049">QHCEQEDTCLSGPCANGGICRALPNREFSCTCPSGYHGPRCLNDTDECALSPCKNEGVCLNTPGSYRCNCQPGFTGLHCETDYVPCFPSPCLNGGTCRQMTDTTYICHCLPG</sequence>
<gene>
    <name evidence="8" type="ORF">M9458_017786</name>
</gene>
<comment type="caution">
    <text evidence="6">Lacks conserved residue(s) required for the propagation of feature annotation.</text>
</comment>
<proteinExistence type="predicted"/>
<dbReference type="PROSITE" id="PS01186">
    <property type="entry name" value="EGF_2"/>
    <property type="match status" value="2"/>
</dbReference>
<dbReference type="PROSITE" id="PS00010">
    <property type="entry name" value="ASX_HYDROXYL"/>
    <property type="match status" value="1"/>
</dbReference>
<dbReference type="PROSITE" id="PS01187">
    <property type="entry name" value="EGF_CA"/>
    <property type="match status" value="1"/>
</dbReference>
<evidence type="ECO:0000313" key="8">
    <source>
        <dbReference type="EMBL" id="KAL0186116.1"/>
    </source>
</evidence>
<comment type="caution">
    <text evidence="8">The sequence shown here is derived from an EMBL/GenBank/DDBJ whole genome shotgun (WGS) entry which is preliminary data.</text>
</comment>
<dbReference type="Pfam" id="PF00008">
    <property type="entry name" value="EGF"/>
    <property type="match status" value="3"/>
</dbReference>
<dbReference type="InterPro" id="IPR018097">
    <property type="entry name" value="EGF_Ca-bd_CS"/>
</dbReference>
<dbReference type="CDD" id="cd00054">
    <property type="entry name" value="EGF_CA"/>
    <property type="match status" value="1"/>
</dbReference>
<feature type="domain" description="EGF-like" evidence="7">
    <location>
        <begin position="44"/>
        <end position="80"/>
    </location>
</feature>
<feature type="disulfide bond" evidence="6">
    <location>
        <begin position="70"/>
        <end position="79"/>
    </location>
</feature>
<keyword evidence="1 6" id="KW-0245">EGF-like domain</keyword>
<reference evidence="8 9" key="1">
    <citation type="submission" date="2024-05" db="EMBL/GenBank/DDBJ databases">
        <title>Genome sequencing and assembly of Indian major carp, Cirrhinus mrigala (Hamilton, 1822).</title>
        <authorList>
            <person name="Mohindra V."/>
            <person name="Chowdhury L.M."/>
            <person name="Lal K."/>
            <person name="Jena J.K."/>
        </authorList>
    </citation>
    <scope>NUCLEOTIDE SEQUENCE [LARGE SCALE GENOMIC DNA]</scope>
    <source>
        <strain evidence="8">CM1030</strain>
        <tissue evidence="8">Blood</tissue>
    </source>
</reference>
<evidence type="ECO:0000256" key="3">
    <source>
        <dbReference type="ARBA" id="ARBA00022737"/>
    </source>
</evidence>
<dbReference type="FunFam" id="2.10.25.10:FF:000100">
    <property type="entry name" value="neurogenic locus notch homolog protein 3"/>
    <property type="match status" value="1"/>
</dbReference>
<evidence type="ECO:0000313" key="9">
    <source>
        <dbReference type="Proteomes" id="UP001529510"/>
    </source>
</evidence>
<dbReference type="PRINTS" id="PR00010">
    <property type="entry name" value="EGFBLOOD"/>
</dbReference>
<dbReference type="FunFam" id="2.10.25.10:FF:000151">
    <property type="entry name" value="FAT atypical cadherin 4"/>
    <property type="match status" value="1"/>
</dbReference>
<evidence type="ECO:0000256" key="5">
    <source>
        <dbReference type="ARBA" id="ARBA00023180"/>
    </source>
</evidence>
<feature type="non-terminal residue" evidence="8">
    <location>
        <position position="1"/>
    </location>
</feature>
<dbReference type="InterPro" id="IPR001881">
    <property type="entry name" value="EGF-like_Ca-bd_dom"/>
</dbReference>
<dbReference type="PANTHER" id="PTHR45836:SF23">
    <property type="entry name" value="NEUROGENIC LOCUS NOTCH HOMOLOG PROTEIN 1"/>
    <property type="match status" value="1"/>
</dbReference>
<keyword evidence="4 6" id="KW-1015">Disulfide bond</keyword>
<protein>
    <recommendedName>
        <fullName evidence="7">EGF-like domain-containing protein</fullName>
    </recommendedName>
</protein>
<evidence type="ECO:0000256" key="6">
    <source>
        <dbReference type="PROSITE-ProRule" id="PRU00076"/>
    </source>
</evidence>
<dbReference type="InterPro" id="IPR000742">
    <property type="entry name" value="EGF"/>
</dbReference>
<feature type="disulfide bond" evidence="6">
    <location>
        <begin position="32"/>
        <end position="41"/>
    </location>
</feature>
<keyword evidence="9" id="KW-1185">Reference proteome</keyword>
<evidence type="ECO:0000256" key="4">
    <source>
        <dbReference type="ARBA" id="ARBA00023157"/>
    </source>
</evidence>
<keyword evidence="3" id="KW-0677">Repeat</keyword>
<dbReference type="SUPFAM" id="SSF57196">
    <property type="entry name" value="EGF/Laminin"/>
    <property type="match status" value="3"/>
</dbReference>
<dbReference type="PANTHER" id="PTHR45836">
    <property type="entry name" value="SLIT HOMOLOG"/>
    <property type="match status" value="1"/>
</dbReference>
<evidence type="ECO:0000259" key="7">
    <source>
        <dbReference type="PROSITE" id="PS50026"/>
    </source>
</evidence>
<accession>A0ABD0QIQ0</accession>
<organism evidence="8 9">
    <name type="scientific">Cirrhinus mrigala</name>
    <name type="common">Mrigala</name>
    <dbReference type="NCBI Taxonomy" id="683832"/>
    <lineage>
        <taxon>Eukaryota</taxon>
        <taxon>Metazoa</taxon>
        <taxon>Chordata</taxon>
        <taxon>Craniata</taxon>
        <taxon>Vertebrata</taxon>
        <taxon>Euteleostomi</taxon>
        <taxon>Actinopterygii</taxon>
        <taxon>Neopterygii</taxon>
        <taxon>Teleostei</taxon>
        <taxon>Ostariophysi</taxon>
        <taxon>Cypriniformes</taxon>
        <taxon>Cyprinidae</taxon>
        <taxon>Labeoninae</taxon>
        <taxon>Labeonini</taxon>
        <taxon>Cirrhinus</taxon>
    </lineage>
</organism>
<dbReference type="PROSITE" id="PS00022">
    <property type="entry name" value="EGF_1"/>
    <property type="match status" value="2"/>
</dbReference>
<evidence type="ECO:0000256" key="2">
    <source>
        <dbReference type="ARBA" id="ARBA00022729"/>
    </source>
</evidence>
<feature type="domain" description="EGF-like" evidence="7">
    <location>
        <begin position="5"/>
        <end position="42"/>
    </location>
</feature>
<dbReference type="SMART" id="SM00179">
    <property type="entry name" value="EGF_CA"/>
    <property type="match status" value="2"/>
</dbReference>
<dbReference type="InterPro" id="IPR051355">
    <property type="entry name" value="Notch/Slit_guidance"/>
</dbReference>
<feature type="domain" description="EGF-like" evidence="7">
    <location>
        <begin position="82"/>
        <end position="112"/>
    </location>
</feature>
<dbReference type="Proteomes" id="UP001529510">
    <property type="component" value="Unassembled WGS sequence"/>
</dbReference>
<dbReference type="PROSITE" id="PS50026">
    <property type="entry name" value="EGF_3"/>
    <property type="match status" value="3"/>
</dbReference>
<dbReference type="EMBL" id="JAMKFB020000008">
    <property type="protein sequence ID" value="KAL0186116.1"/>
    <property type="molecule type" value="Genomic_DNA"/>
</dbReference>
<dbReference type="AlphaFoldDB" id="A0ABD0QIQ0"/>
<name>A0ABD0QIQ0_CIRMR</name>
<dbReference type="InterPro" id="IPR000152">
    <property type="entry name" value="EGF-type_Asp/Asn_hydroxyl_site"/>
</dbReference>
<dbReference type="Gene3D" id="2.10.25.10">
    <property type="entry name" value="Laminin"/>
    <property type="match status" value="3"/>
</dbReference>
<keyword evidence="5" id="KW-0325">Glycoprotein</keyword>
<dbReference type="SMART" id="SM00181">
    <property type="entry name" value="EGF"/>
    <property type="match status" value="3"/>
</dbReference>
<evidence type="ECO:0000256" key="1">
    <source>
        <dbReference type="ARBA" id="ARBA00022536"/>
    </source>
</evidence>